<dbReference type="InterPro" id="IPR005747">
    <property type="entry name" value="MutS2"/>
</dbReference>
<evidence type="ECO:0000256" key="2">
    <source>
        <dbReference type="ARBA" id="ARBA00022840"/>
    </source>
</evidence>
<dbReference type="GO" id="GO:0045910">
    <property type="term" value="P:negative regulation of DNA recombination"/>
    <property type="evidence" value="ECO:0007669"/>
    <property type="project" value="InterPro"/>
</dbReference>
<dbReference type="FunFam" id="3.40.50.300:FF:001241">
    <property type="entry name" value="Endonuclease MutS2 isoform X1"/>
    <property type="match status" value="1"/>
</dbReference>
<dbReference type="Proteomes" id="UP000325577">
    <property type="component" value="Linkage Group LG14"/>
</dbReference>
<evidence type="ECO:0000256" key="3">
    <source>
        <dbReference type="ARBA" id="ARBA00023125"/>
    </source>
</evidence>
<keyword evidence="3" id="KW-0238">DNA-binding</keyword>
<gene>
    <name evidence="6" type="ORF">F0562_026809</name>
</gene>
<dbReference type="Pfam" id="PF00488">
    <property type="entry name" value="MutS_V"/>
    <property type="match status" value="1"/>
</dbReference>
<feature type="coiled-coil region" evidence="4">
    <location>
        <begin position="412"/>
        <end position="466"/>
    </location>
</feature>
<dbReference type="PANTHER" id="PTHR48466">
    <property type="entry name" value="OS10G0509000 PROTEIN-RELATED"/>
    <property type="match status" value="1"/>
</dbReference>
<organism evidence="6 7">
    <name type="scientific">Nyssa sinensis</name>
    <dbReference type="NCBI Taxonomy" id="561372"/>
    <lineage>
        <taxon>Eukaryota</taxon>
        <taxon>Viridiplantae</taxon>
        <taxon>Streptophyta</taxon>
        <taxon>Embryophyta</taxon>
        <taxon>Tracheophyta</taxon>
        <taxon>Spermatophyta</taxon>
        <taxon>Magnoliopsida</taxon>
        <taxon>eudicotyledons</taxon>
        <taxon>Gunneridae</taxon>
        <taxon>Pentapetalae</taxon>
        <taxon>asterids</taxon>
        <taxon>Cornales</taxon>
        <taxon>Nyssaceae</taxon>
        <taxon>Nyssa</taxon>
    </lineage>
</organism>
<evidence type="ECO:0000256" key="1">
    <source>
        <dbReference type="ARBA" id="ARBA00022741"/>
    </source>
</evidence>
<dbReference type="SMART" id="SM00534">
    <property type="entry name" value="MUTSac"/>
    <property type="match status" value="1"/>
</dbReference>
<evidence type="ECO:0000313" key="7">
    <source>
        <dbReference type="Proteomes" id="UP000325577"/>
    </source>
</evidence>
<protein>
    <recommendedName>
        <fullName evidence="5">DNA mismatch repair proteins mutS family domain-containing protein</fullName>
    </recommendedName>
</protein>
<dbReference type="EMBL" id="CM018037">
    <property type="protein sequence ID" value="KAA8540117.1"/>
    <property type="molecule type" value="Genomic_DNA"/>
</dbReference>
<dbReference type="CDD" id="cd03280">
    <property type="entry name" value="ABC_MutS2"/>
    <property type="match status" value="1"/>
</dbReference>
<dbReference type="Gene3D" id="3.40.50.300">
    <property type="entry name" value="P-loop containing nucleotide triphosphate hydrolases"/>
    <property type="match status" value="1"/>
</dbReference>
<dbReference type="GO" id="GO:0030983">
    <property type="term" value="F:mismatched DNA binding"/>
    <property type="evidence" value="ECO:0007669"/>
    <property type="project" value="InterPro"/>
</dbReference>
<dbReference type="InterPro" id="IPR045076">
    <property type="entry name" value="MutS"/>
</dbReference>
<dbReference type="GO" id="GO:0140664">
    <property type="term" value="F:ATP-dependent DNA damage sensor activity"/>
    <property type="evidence" value="ECO:0007669"/>
    <property type="project" value="InterPro"/>
</dbReference>
<keyword evidence="1" id="KW-0547">Nucleotide-binding</keyword>
<keyword evidence="4" id="KW-0175">Coiled coil</keyword>
<evidence type="ECO:0000259" key="5">
    <source>
        <dbReference type="PROSITE" id="PS00486"/>
    </source>
</evidence>
<dbReference type="AlphaFoldDB" id="A0A5J5BEL2"/>
<dbReference type="OrthoDB" id="1924787at2759"/>
<feature type="domain" description="DNA mismatch repair proteins mutS family" evidence="5">
    <location>
        <begin position="561"/>
        <end position="577"/>
    </location>
</feature>
<evidence type="ECO:0000256" key="4">
    <source>
        <dbReference type="SAM" id="Coils"/>
    </source>
</evidence>
<dbReference type="InterPro" id="IPR000432">
    <property type="entry name" value="DNA_mismatch_repair_MutS_C"/>
</dbReference>
<dbReference type="PIRSF" id="PIRSF005814">
    <property type="entry name" value="MutS_YshD"/>
    <property type="match status" value="1"/>
</dbReference>
<dbReference type="GO" id="GO:0006298">
    <property type="term" value="P:mismatch repair"/>
    <property type="evidence" value="ECO:0007669"/>
    <property type="project" value="InterPro"/>
</dbReference>
<dbReference type="SUPFAM" id="SSF52540">
    <property type="entry name" value="P-loop containing nucleoside triphosphate hydrolases"/>
    <property type="match status" value="1"/>
</dbReference>
<dbReference type="PROSITE" id="PS00486">
    <property type="entry name" value="DNA_MISMATCH_REPAIR_2"/>
    <property type="match status" value="1"/>
</dbReference>
<dbReference type="InterPro" id="IPR027417">
    <property type="entry name" value="P-loop_NTPase"/>
</dbReference>
<dbReference type="GO" id="GO:0005524">
    <property type="term" value="F:ATP binding"/>
    <property type="evidence" value="ECO:0007669"/>
    <property type="project" value="UniProtKB-KW"/>
</dbReference>
<proteinExistence type="predicted"/>
<dbReference type="GO" id="GO:0016887">
    <property type="term" value="F:ATP hydrolysis activity"/>
    <property type="evidence" value="ECO:0007669"/>
    <property type="project" value="InterPro"/>
</dbReference>
<keyword evidence="7" id="KW-1185">Reference proteome</keyword>
<name>A0A5J5BEL2_9ASTE</name>
<keyword evidence="2" id="KW-0067">ATP-binding</keyword>
<evidence type="ECO:0000313" key="6">
    <source>
        <dbReference type="EMBL" id="KAA8540117.1"/>
    </source>
</evidence>
<reference evidence="6 7" key="1">
    <citation type="submission" date="2019-09" db="EMBL/GenBank/DDBJ databases">
        <title>A chromosome-level genome assembly of the Chinese tupelo Nyssa sinensis.</title>
        <authorList>
            <person name="Yang X."/>
            <person name="Kang M."/>
            <person name="Yang Y."/>
            <person name="Xiong H."/>
            <person name="Wang M."/>
            <person name="Zhang Z."/>
            <person name="Wang Z."/>
            <person name="Wu H."/>
            <person name="Ma T."/>
            <person name="Liu J."/>
            <person name="Xi Z."/>
        </authorList>
    </citation>
    <scope>NUCLEOTIDE SEQUENCE [LARGE SCALE GENOMIC DNA]</scope>
    <source>
        <strain evidence="6">J267</strain>
        <tissue evidence="6">Leaf</tissue>
    </source>
</reference>
<dbReference type="GO" id="GO:0004519">
    <property type="term" value="F:endonuclease activity"/>
    <property type="evidence" value="ECO:0007669"/>
    <property type="project" value="InterPro"/>
</dbReference>
<accession>A0A5J5BEL2</accession>
<sequence>MPLFITFWKTKGYGNGSGAEMSLLSPSLPVTPFISTITSTCTSTRRLVRLKNQAILNKPSSLLPKGINKSTVIHESLRVLEWDKLCDSVASFAGTSLGREATKAQLWSLNQTYKESMRLLDEANAAVEMHKYGGCAMDFSSIDVVLVKSATQHARRGLPVDGNEAMAVVALLQFAETLQFNLKAAIKEDIDWYQRFMPLAEMIMELVVNRPLVKFIQQLIDEDGSIKDSASPTLKQSRDQVRLLERKLYQVDGQPSEEQDERDIFSDGRWCMRLGADPPTSFEGLLLSSGSDAGSIVEPLSAVPLNDELQQARVLVANAEEEVLLKITEKMQVDLDGIENLFNSMIRLDVINARASYSLSFGGTRPDLFLPEANDGCLVVETLSGNKTSVTSYPPKRRWTLNLPKAYHPLLLQQHRQNLQKAVKDVSNAIAEIRRRKLQVGNIAQKEEADINISFLEMQVTKLEQAYPVPFDIFVAQKTRVLIITGPNTGGKTICLKTVGLAAMMAKSGLHVLSSEPAKIPWFDSVFADIGDEQSLSQSLSTFSGHLKQISDILQHSTSQSLVLLDEVGAGTNPLEGAALGMSLLESFAETGALLTIATTHHGELKTLKYSNDAFENACMEFDEVNLKPTYRILWGVPGRSNAINIAKRLGLPSVILDNARELYGTASAEINEVIIDMEKFKQNLHEHIHEAQQYLMLSRDLHENLLVTRRKVVQHGTDQRYRKMQEISEMAAMARSILHKKVRQLRASVTQTSLPTIANNSQKTPAINSPRTPPDNAKLSVAIESGYSVDNIRQSPSGILHKELTGFSAVVQLLPIDNCS</sequence>
<dbReference type="PANTHER" id="PTHR48466:SF2">
    <property type="entry name" value="OS10G0509000 PROTEIN"/>
    <property type="match status" value="1"/>
</dbReference>